<sequence length="305" mass="35375">MSVKDLLDGTNYSYDQYQKTGDEVRKNAMANMAYRGMTELQNLPGAFLTEFNREFFQRVDFGDRKYILREDGLEKMVGEETVQALAISIHEVGLINPIYLQEVEGGYRIVSGYRRSCAIHYGYDQYGDEFEVEGKVVIIPEDYTREELEVLQVNENTHRKDLNILELAYRIHTYCSKERKTLEDAAERYNLSSSQTQRLAKALSYPKELKGILDEVGISKAEEMNKLIKLLNSEKSVVDIIEEYRDLTRDEIRAEIKRIKKGIVRKEVEFKAGRNTTTVKIARSLSEESMKELEEYIKVLMSREG</sequence>
<dbReference type="SUPFAM" id="SSF110849">
    <property type="entry name" value="ParB/Sulfiredoxin"/>
    <property type="match status" value="1"/>
</dbReference>
<comment type="caution">
    <text evidence="2">The sequence shown here is derived from an EMBL/GenBank/DDBJ whole genome shotgun (WGS) entry which is preliminary data.</text>
</comment>
<dbReference type="GO" id="GO:0007059">
    <property type="term" value="P:chromosome segregation"/>
    <property type="evidence" value="ECO:0007669"/>
    <property type="project" value="TreeGrafter"/>
</dbReference>
<dbReference type="Proteomes" id="UP001144471">
    <property type="component" value="Unassembled WGS sequence"/>
</dbReference>
<dbReference type="Pfam" id="PF02195">
    <property type="entry name" value="ParB_N"/>
    <property type="match status" value="1"/>
</dbReference>
<name>A0A9W6GLL1_9FUSO</name>
<dbReference type="InterPro" id="IPR003115">
    <property type="entry name" value="ParB_N"/>
</dbReference>
<evidence type="ECO:0000313" key="3">
    <source>
        <dbReference type="Proteomes" id="UP001144471"/>
    </source>
</evidence>
<dbReference type="AlphaFoldDB" id="A0A9W6GLL1"/>
<keyword evidence="3" id="KW-1185">Reference proteome</keyword>
<protein>
    <recommendedName>
        <fullName evidence="1">ParB-like N-terminal domain-containing protein</fullName>
    </recommendedName>
</protein>
<accession>A0A9W6GLL1</accession>
<feature type="domain" description="ParB-like N-terminal" evidence="1">
    <location>
        <begin position="76"/>
        <end position="119"/>
    </location>
</feature>
<evidence type="ECO:0000259" key="1">
    <source>
        <dbReference type="Pfam" id="PF02195"/>
    </source>
</evidence>
<proteinExistence type="predicted"/>
<dbReference type="EMBL" id="BSDY01000009">
    <property type="protein sequence ID" value="GLI56638.1"/>
    <property type="molecule type" value="Genomic_DNA"/>
</dbReference>
<organism evidence="2 3">
    <name type="scientific">Propionigenium maris DSM 9537</name>
    <dbReference type="NCBI Taxonomy" id="1123000"/>
    <lineage>
        <taxon>Bacteria</taxon>
        <taxon>Fusobacteriati</taxon>
        <taxon>Fusobacteriota</taxon>
        <taxon>Fusobacteriia</taxon>
        <taxon>Fusobacteriales</taxon>
        <taxon>Fusobacteriaceae</taxon>
        <taxon>Propionigenium</taxon>
    </lineage>
</organism>
<dbReference type="PANTHER" id="PTHR33375:SF1">
    <property type="entry name" value="CHROMOSOME-PARTITIONING PROTEIN PARB-RELATED"/>
    <property type="match status" value="1"/>
</dbReference>
<gene>
    <name evidence="2" type="ORF">PM10SUCC1_21520</name>
</gene>
<dbReference type="RefSeq" id="WP_281835919.1">
    <property type="nucleotide sequence ID" value="NZ_BSDY01000009.1"/>
</dbReference>
<dbReference type="Gene3D" id="3.90.1530.30">
    <property type="match status" value="1"/>
</dbReference>
<dbReference type="Gene3D" id="1.10.10.2830">
    <property type="match status" value="1"/>
</dbReference>
<evidence type="ECO:0000313" key="2">
    <source>
        <dbReference type="EMBL" id="GLI56638.1"/>
    </source>
</evidence>
<dbReference type="InterPro" id="IPR050336">
    <property type="entry name" value="Chromosome_partition/occlusion"/>
</dbReference>
<dbReference type="InterPro" id="IPR036086">
    <property type="entry name" value="ParB/Sulfiredoxin_sf"/>
</dbReference>
<dbReference type="PANTHER" id="PTHR33375">
    <property type="entry name" value="CHROMOSOME-PARTITIONING PROTEIN PARB-RELATED"/>
    <property type="match status" value="1"/>
</dbReference>
<dbReference type="GO" id="GO:0005694">
    <property type="term" value="C:chromosome"/>
    <property type="evidence" value="ECO:0007669"/>
    <property type="project" value="TreeGrafter"/>
</dbReference>
<dbReference type="SUPFAM" id="SSF109709">
    <property type="entry name" value="KorB DNA-binding domain-like"/>
    <property type="match status" value="1"/>
</dbReference>
<reference evidence="2" key="1">
    <citation type="submission" date="2022-12" db="EMBL/GenBank/DDBJ databases">
        <title>Reference genome sequencing for broad-spectrum identification of bacterial and archaeal isolates by mass spectrometry.</title>
        <authorList>
            <person name="Sekiguchi Y."/>
            <person name="Tourlousse D.M."/>
        </authorList>
    </citation>
    <scope>NUCLEOTIDE SEQUENCE</scope>
    <source>
        <strain evidence="2">10succ1</strain>
    </source>
</reference>